<accession>A0ABP7WPZ2</accession>
<evidence type="ECO:0000313" key="7">
    <source>
        <dbReference type="Proteomes" id="UP001500683"/>
    </source>
</evidence>
<dbReference type="Pfam" id="PF00126">
    <property type="entry name" value="HTH_1"/>
    <property type="match status" value="1"/>
</dbReference>
<dbReference type="SUPFAM" id="SSF53850">
    <property type="entry name" value="Periplasmic binding protein-like II"/>
    <property type="match status" value="1"/>
</dbReference>
<dbReference type="Gene3D" id="3.40.190.10">
    <property type="entry name" value="Periplasmic binding protein-like II"/>
    <property type="match status" value="2"/>
</dbReference>
<dbReference type="PRINTS" id="PR00039">
    <property type="entry name" value="HTHLYSR"/>
</dbReference>
<dbReference type="Proteomes" id="UP001500683">
    <property type="component" value="Unassembled WGS sequence"/>
</dbReference>
<evidence type="ECO:0000313" key="6">
    <source>
        <dbReference type="EMBL" id="GAA4093195.1"/>
    </source>
</evidence>
<comment type="caution">
    <text evidence="6">The sequence shown here is derived from an EMBL/GenBank/DDBJ whole genome shotgun (WGS) entry which is preliminary data.</text>
</comment>
<dbReference type="CDD" id="cd05466">
    <property type="entry name" value="PBP2_LTTR_substrate"/>
    <property type="match status" value="1"/>
</dbReference>
<reference evidence="7" key="1">
    <citation type="journal article" date="2019" name="Int. J. Syst. Evol. Microbiol.">
        <title>The Global Catalogue of Microorganisms (GCM) 10K type strain sequencing project: providing services to taxonomists for standard genome sequencing and annotation.</title>
        <authorList>
            <consortium name="The Broad Institute Genomics Platform"/>
            <consortium name="The Broad Institute Genome Sequencing Center for Infectious Disease"/>
            <person name="Wu L."/>
            <person name="Ma J."/>
        </authorList>
    </citation>
    <scope>NUCLEOTIDE SEQUENCE [LARGE SCALE GENOMIC DNA]</scope>
    <source>
        <strain evidence="7">JCM 16702</strain>
    </source>
</reference>
<name>A0ABP7WPZ2_9ACTN</name>
<keyword evidence="2" id="KW-0805">Transcription regulation</keyword>
<dbReference type="InterPro" id="IPR005119">
    <property type="entry name" value="LysR_subst-bd"/>
</dbReference>
<sequence>MELRHLRYFTTVAAEGSLSRAAERLHLTQPSLSRQIRQLERDVGAPLFERTPGGTSLTPAGAALHHHALLLLRLADAAPDMARSAMGRTREIVHIGVPPGVPDGWLLDVLATLETELPHAAVTLTEASSTEQLRMIREGRLDLGLVHEHPPGRLHAEHLFAFPFGLAVRPGHPLADGTACRMQDLDNLRILAHGRQQVPVVDDRLVVAGHDAGVVPLWQFAQFSQHARAFAEAVKADAVLLMAHSARRLLPDWPWLPLAEPEFPLVTWLTWPLETRAVVRDVARGVRAQDRPAGATPAARSSGS</sequence>
<protein>
    <submittedName>
        <fullName evidence="6">LysR family transcriptional regulator</fullName>
    </submittedName>
</protein>
<evidence type="ECO:0000256" key="2">
    <source>
        <dbReference type="ARBA" id="ARBA00023015"/>
    </source>
</evidence>
<dbReference type="EMBL" id="BAAAZG010000048">
    <property type="protein sequence ID" value="GAA4093195.1"/>
    <property type="molecule type" value="Genomic_DNA"/>
</dbReference>
<feature type="domain" description="HTH lysR-type" evidence="5">
    <location>
        <begin position="1"/>
        <end position="58"/>
    </location>
</feature>
<evidence type="ECO:0000256" key="4">
    <source>
        <dbReference type="ARBA" id="ARBA00023163"/>
    </source>
</evidence>
<dbReference type="InterPro" id="IPR036390">
    <property type="entry name" value="WH_DNA-bd_sf"/>
</dbReference>
<dbReference type="InterPro" id="IPR000847">
    <property type="entry name" value="LysR_HTH_N"/>
</dbReference>
<dbReference type="SUPFAM" id="SSF46785">
    <property type="entry name" value="Winged helix' DNA-binding domain"/>
    <property type="match status" value="1"/>
</dbReference>
<dbReference type="RefSeq" id="WP_344955053.1">
    <property type="nucleotide sequence ID" value="NZ_BAAAZG010000048.1"/>
</dbReference>
<keyword evidence="3" id="KW-0238">DNA-binding</keyword>
<dbReference type="PANTHER" id="PTHR30346:SF17">
    <property type="entry name" value="LYSR FAMILY TRANSCRIPTIONAL REGULATOR"/>
    <property type="match status" value="1"/>
</dbReference>
<dbReference type="PROSITE" id="PS50931">
    <property type="entry name" value="HTH_LYSR"/>
    <property type="match status" value="1"/>
</dbReference>
<dbReference type="Gene3D" id="1.10.10.10">
    <property type="entry name" value="Winged helix-like DNA-binding domain superfamily/Winged helix DNA-binding domain"/>
    <property type="match status" value="1"/>
</dbReference>
<organism evidence="6 7">
    <name type="scientific">Actinomadura miaoliensis</name>
    <dbReference type="NCBI Taxonomy" id="430685"/>
    <lineage>
        <taxon>Bacteria</taxon>
        <taxon>Bacillati</taxon>
        <taxon>Actinomycetota</taxon>
        <taxon>Actinomycetes</taxon>
        <taxon>Streptosporangiales</taxon>
        <taxon>Thermomonosporaceae</taxon>
        <taxon>Actinomadura</taxon>
    </lineage>
</organism>
<evidence type="ECO:0000256" key="1">
    <source>
        <dbReference type="ARBA" id="ARBA00009437"/>
    </source>
</evidence>
<comment type="similarity">
    <text evidence="1">Belongs to the LysR transcriptional regulatory family.</text>
</comment>
<evidence type="ECO:0000259" key="5">
    <source>
        <dbReference type="PROSITE" id="PS50931"/>
    </source>
</evidence>
<keyword evidence="7" id="KW-1185">Reference proteome</keyword>
<keyword evidence="4" id="KW-0804">Transcription</keyword>
<evidence type="ECO:0000256" key="3">
    <source>
        <dbReference type="ARBA" id="ARBA00023125"/>
    </source>
</evidence>
<dbReference type="InterPro" id="IPR036388">
    <property type="entry name" value="WH-like_DNA-bd_sf"/>
</dbReference>
<dbReference type="Pfam" id="PF03466">
    <property type="entry name" value="LysR_substrate"/>
    <property type="match status" value="1"/>
</dbReference>
<dbReference type="PANTHER" id="PTHR30346">
    <property type="entry name" value="TRANSCRIPTIONAL DUAL REGULATOR HCAR-RELATED"/>
    <property type="match status" value="1"/>
</dbReference>
<gene>
    <name evidence="6" type="ORF">GCM10022214_63890</name>
</gene>
<proteinExistence type="inferred from homology"/>